<protein>
    <submittedName>
        <fullName evidence="1">Uncharacterized protein</fullName>
    </submittedName>
</protein>
<proteinExistence type="predicted"/>
<keyword evidence="2" id="KW-1185">Reference proteome</keyword>
<dbReference type="AlphaFoldDB" id="A0A9W7A7W8"/>
<comment type="caution">
    <text evidence="1">The sequence shown here is derived from an EMBL/GenBank/DDBJ whole genome shotgun (WGS) entry which is preliminary data.</text>
</comment>
<sequence length="116" mass="12578">MKPPVGAYRVASGAEQEMDATFDSMMEMMTSKIIEMFPESVPGIIIQASWILSELDSGGSVSTTAYASILVSLLTSGFVSATVSYDKDTDPNGRAFNPDFYGYVPDDARKRCSSLR</sequence>
<accession>A0A9W7A7W8</accession>
<dbReference type="EMBL" id="BRXW01000532">
    <property type="protein sequence ID" value="GMH63534.1"/>
    <property type="molecule type" value="Genomic_DNA"/>
</dbReference>
<name>A0A9W7A7W8_9STRA</name>
<reference evidence="2" key="1">
    <citation type="journal article" date="2023" name="Commun. Biol.">
        <title>Genome analysis of Parmales, the sister group of diatoms, reveals the evolutionary specialization of diatoms from phago-mixotrophs to photoautotrophs.</title>
        <authorList>
            <person name="Ban H."/>
            <person name="Sato S."/>
            <person name="Yoshikawa S."/>
            <person name="Yamada K."/>
            <person name="Nakamura Y."/>
            <person name="Ichinomiya M."/>
            <person name="Sato N."/>
            <person name="Blanc-Mathieu R."/>
            <person name="Endo H."/>
            <person name="Kuwata A."/>
            <person name="Ogata H."/>
        </authorList>
    </citation>
    <scope>NUCLEOTIDE SEQUENCE [LARGE SCALE GENOMIC DNA]</scope>
    <source>
        <strain evidence="2">NIES 3700</strain>
    </source>
</reference>
<gene>
    <name evidence="1" type="ORF">TrLO_g16001</name>
</gene>
<organism evidence="1 2">
    <name type="scientific">Triparma laevis f. longispina</name>
    <dbReference type="NCBI Taxonomy" id="1714387"/>
    <lineage>
        <taxon>Eukaryota</taxon>
        <taxon>Sar</taxon>
        <taxon>Stramenopiles</taxon>
        <taxon>Ochrophyta</taxon>
        <taxon>Bolidophyceae</taxon>
        <taxon>Parmales</taxon>
        <taxon>Triparmaceae</taxon>
        <taxon>Triparma</taxon>
    </lineage>
</organism>
<evidence type="ECO:0000313" key="1">
    <source>
        <dbReference type="EMBL" id="GMH63534.1"/>
    </source>
</evidence>
<evidence type="ECO:0000313" key="2">
    <source>
        <dbReference type="Proteomes" id="UP001165122"/>
    </source>
</evidence>
<dbReference type="Proteomes" id="UP001165122">
    <property type="component" value="Unassembled WGS sequence"/>
</dbReference>